<dbReference type="Pfam" id="PF05637">
    <property type="entry name" value="Glyco_transf_34"/>
    <property type="match status" value="1"/>
</dbReference>
<dbReference type="OrthoDB" id="205108at2759"/>
<evidence type="ECO:0000256" key="4">
    <source>
        <dbReference type="SAM" id="Phobius"/>
    </source>
</evidence>
<dbReference type="AlphaFoldDB" id="A0A1Y2FM18"/>
<evidence type="ECO:0000313" key="5">
    <source>
        <dbReference type="EMBL" id="ORY84969.1"/>
    </source>
</evidence>
<keyword evidence="4" id="KW-0472">Membrane</keyword>
<protein>
    <submittedName>
        <fullName evidence="5">Galactosyl transferase GMA12/MNN10 family-domain-containing protein</fullName>
    </submittedName>
</protein>
<name>A0A1Y2FM18_PROLT</name>
<keyword evidence="4" id="KW-1133">Transmembrane helix</keyword>
<organism evidence="5 6">
    <name type="scientific">Protomyces lactucae-debilis</name>
    <dbReference type="NCBI Taxonomy" id="2754530"/>
    <lineage>
        <taxon>Eukaryota</taxon>
        <taxon>Fungi</taxon>
        <taxon>Dikarya</taxon>
        <taxon>Ascomycota</taxon>
        <taxon>Taphrinomycotina</taxon>
        <taxon>Taphrinomycetes</taxon>
        <taxon>Taphrinales</taxon>
        <taxon>Protomycetaceae</taxon>
        <taxon>Protomyces</taxon>
    </lineage>
</organism>
<dbReference type="InterPro" id="IPR008630">
    <property type="entry name" value="Glyco_trans_34"/>
</dbReference>
<gene>
    <name evidence="5" type="ORF">BCR37DRAFT_377931</name>
</gene>
<evidence type="ECO:0000313" key="6">
    <source>
        <dbReference type="Proteomes" id="UP000193685"/>
    </source>
</evidence>
<accession>A0A1Y2FM18</accession>
<dbReference type="PANTHER" id="PTHR31306:SF4">
    <property type="entry name" value="ALPHA-1,2-GALACTOSYLTRANSFERASE"/>
    <property type="match status" value="1"/>
</dbReference>
<dbReference type="InterPro" id="IPR029044">
    <property type="entry name" value="Nucleotide-diphossugar_trans"/>
</dbReference>
<proteinExistence type="inferred from homology"/>
<dbReference type="OMA" id="HTTIARH"/>
<dbReference type="GeneID" id="63785524"/>
<evidence type="ECO:0000256" key="2">
    <source>
        <dbReference type="ARBA" id="ARBA00022676"/>
    </source>
</evidence>
<comment type="similarity">
    <text evidence="1">Belongs to the glycosyltransferase 34 family.</text>
</comment>
<reference evidence="5 6" key="1">
    <citation type="submission" date="2016-07" db="EMBL/GenBank/DDBJ databases">
        <title>Pervasive Adenine N6-methylation of Active Genes in Fungi.</title>
        <authorList>
            <consortium name="DOE Joint Genome Institute"/>
            <person name="Mondo S.J."/>
            <person name="Dannebaum R.O."/>
            <person name="Kuo R.C."/>
            <person name="Labutti K."/>
            <person name="Haridas S."/>
            <person name="Kuo A."/>
            <person name="Salamov A."/>
            <person name="Ahrendt S.R."/>
            <person name="Lipzen A."/>
            <person name="Sullivan W."/>
            <person name="Andreopoulos W.B."/>
            <person name="Clum A."/>
            <person name="Lindquist E."/>
            <person name="Daum C."/>
            <person name="Ramamoorthy G.K."/>
            <person name="Gryganskyi A."/>
            <person name="Culley D."/>
            <person name="Magnuson J.K."/>
            <person name="James T.Y."/>
            <person name="O'Malley M.A."/>
            <person name="Stajich J.E."/>
            <person name="Spatafora J.W."/>
            <person name="Visel A."/>
            <person name="Grigoriev I.V."/>
        </authorList>
    </citation>
    <scope>NUCLEOTIDE SEQUENCE [LARGE SCALE GENOMIC DNA]</scope>
    <source>
        <strain evidence="5 6">12-1054</strain>
    </source>
</reference>
<dbReference type="GO" id="GO:0000139">
    <property type="term" value="C:Golgi membrane"/>
    <property type="evidence" value="ECO:0007669"/>
    <property type="project" value="TreeGrafter"/>
</dbReference>
<dbReference type="RefSeq" id="XP_040726752.1">
    <property type="nucleotide sequence ID" value="XM_040868925.1"/>
</dbReference>
<keyword evidence="6" id="KW-1185">Reference proteome</keyword>
<evidence type="ECO:0000256" key="1">
    <source>
        <dbReference type="ARBA" id="ARBA00005664"/>
    </source>
</evidence>
<comment type="caution">
    <text evidence="5">The sequence shown here is derived from an EMBL/GenBank/DDBJ whole genome shotgun (WGS) entry which is preliminary data.</text>
</comment>
<dbReference type="STRING" id="56484.A0A1Y2FM18"/>
<keyword evidence="2" id="KW-0328">Glycosyltransferase</keyword>
<dbReference type="Proteomes" id="UP000193685">
    <property type="component" value="Unassembled WGS sequence"/>
</dbReference>
<dbReference type="SUPFAM" id="SSF53448">
    <property type="entry name" value="Nucleotide-diphospho-sugar transferases"/>
    <property type="match status" value="1"/>
</dbReference>
<dbReference type="EMBL" id="MCFI01000005">
    <property type="protein sequence ID" value="ORY84969.1"/>
    <property type="molecule type" value="Genomic_DNA"/>
</dbReference>
<sequence length="354" mass="40300">MGYSVRRHCRLAVFAVSVLCLLGAPIYVAYYYLYGSAFSSLSLARINAFAALSAGDVLLSDLLRRPLTMQASIDEIGILEKSRQSVALVTASNHDFAWQGAEAAFYDTIKEREAYAMVHGYSFDVVDLRNFTQDAIDATWPVVWLKIAVLRDTFQKHPDADWVWWLDADAILMGMQDLDTYLFDRLEALQDEARRVQSLNKHPEDRMGVFEYTQRLSLAETNLIVTPDMNTRMINAGSFLLRRSAWTEMLLELWTDPYLFAAAKDDTIGFQEQGVLAHLIQQHTTIARHTAVVPMTSINAFPWAGPWTWHHGSLVMHTAGCWVHHQCEHWMKEYRAVKEGLKEQVEPPAEQSEA</sequence>
<evidence type="ECO:0000256" key="3">
    <source>
        <dbReference type="ARBA" id="ARBA00022679"/>
    </source>
</evidence>
<dbReference type="GO" id="GO:0006487">
    <property type="term" value="P:protein N-linked glycosylation"/>
    <property type="evidence" value="ECO:0007669"/>
    <property type="project" value="TreeGrafter"/>
</dbReference>
<dbReference type="GO" id="GO:0016757">
    <property type="term" value="F:glycosyltransferase activity"/>
    <property type="evidence" value="ECO:0007669"/>
    <property type="project" value="UniProtKB-KW"/>
</dbReference>
<dbReference type="PANTHER" id="PTHR31306">
    <property type="entry name" value="ALPHA-1,6-MANNOSYLTRANSFERASE MNN11-RELATED"/>
    <property type="match status" value="1"/>
</dbReference>
<feature type="transmembrane region" description="Helical" evidence="4">
    <location>
        <begin position="12"/>
        <end position="34"/>
    </location>
</feature>
<dbReference type="Gene3D" id="3.90.550.10">
    <property type="entry name" value="Spore Coat Polysaccharide Biosynthesis Protein SpsA, Chain A"/>
    <property type="match status" value="1"/>
</dbReference>
<keyword evidence="4" id="KW-0812">Transmembrane</keyword>
<keyword evidence="3 5" id="KW-0808">Transferase</keyword>